<comment type="caution">
    <text evidence="1">The sequence shown here is derived from an EMBL/GenBank/DDBJ whole genome shotgun (WGS) entry which is preliminary data.</text>
</comment>
<evidence type="ECO:0000313" key="2">
    <source>
        <dbReference type="Proteomes" id="UP000282957"/>
    </source>
</evidence>
<dbReference type="AlphaFoldDB" id="A0A437MCD1"/>
<keyword evidence="2" id="KW-1185">Reference proteome</keyword>
<sequence>MPIVHQRAPGKVVVFSGWAMTRILSGVLVGLDAGATGVAAVGPERPAELDGQLLQAAAEAGPEVEALARDFLSRHSNEADSGPRGEYLDTDTAHCWFVRAPLDLPDLRGRLGLPDVVVDIGTLFHEFDVRRRLHRLAALGASTLVIDTVIVEAEAMPPQSGFSTDSAWFAAAMTPDQCEAMAAYWQAKQPLPDQFRLLPRGGSVQAFRAAGGAPWWWFMGHGAVRRMLAEVGYEVVAVEPCWGGRSAIFVAERRA</sequence>
<gene>
    <name evidence="1" type="ORF">EOD42_17035</name>
</gene>
<evidence type="ECO:0008006" key="3">
    <source>
        <dbReference type="Google" id="ProtNLM"/>
    </source>
</evidence>
<dbReference type="OrthoDB" id="8444336at2"/>
<protein>
    <recommendedName>
        <fullName evidence="3">Class I SAM-dependent methyltransferase</fullName>
    </recommendedName>
</protein>
<organism evidence="1 2">
    <name type="scientific">Rhodovarius crocodyli</name>
    <dbReference type="NCBI Taxonomy" id="1979269"/>
    <lineage>
        <taxon>Bacteria</taxon>
        <taxon>Pseudomonadati</taxon>
        <taxon>Pseudomonadota</taxon>
        <taxon>Alphaproteobacteria</taxon>
        <taxon>Acetobacterales</taxon>
        <taxon>Roseomonadaceae</taxon>
        <taxon>Rhodovarius</taxon>
    </lineage>
</organism>
<dbReference type="EMBL" id="SACL01000006">
    <property type="protein sequence ID" value="RVT95288.1"/>
    <property type="molecule type" value="Genomic_DNA"/>
</dbReference>
<dbReference type="Proteomes" id="UP000282957">
    <property type="component" value="Unassembled WGS sequence"/>
</dbReference>
<evidence type="ECO:0000313" key="1">
    <source>
        <dbReference type="EMBL" id="RVT95288.1"/>
    </source>
</evidence>
<reference evidence="1 2" key="1">
    <citation type="submission" date="2019-01" db="EMBL/GenBank/DDBJ databases">
        <authorList>
            <person name="Chen W.-M."/>
        </authorList>
    </citation>
    <scope>NUCLEOTIDE SEQUENCE [LARGE SCALE GENOMIC DNA]</scope>
    <source>
        <strain evidence="1 2">CCP-6</strain>
    </source>
</reference>
<proteinExistence type="predicted"/>
<accession>A0A437MCD1</accession>
<dbReference type="RefSeq" id="WP_127788776.1">
    <property type="nucleotide sequence ID" value="NZ_SACL01000006.1"/>
</dbReference>
<name>A0A437MCD1_9PROT</name>